<evidence type="ECO:0000313" key="3">
    <source>
        <dbReference type="EMBL" id="MDY5133512.1"/>
    </source>
</evidence>
<proteinExistence type="predicted"/>
<name>A0ABU5G9Z0_9ACTO</name>
<dbReference type="Proteomes" id="UP001275049">
    <property type="component" value="Unassembled WGS sequence"/>
</dbReference>
<evidence type="ECO:0000256" key="1">
    <source>
        <dbReference type="SAM" id="MobiDB-lite"/>
    </source>
</evidence>
<reference evidence="3 4" key="1">
    <citation type="submission" date="2023-10" db="EMBL/GenBank/DDBJ databases">
        <title>Whole Genome based description of the genera Actinobaculum and Actinotignum reveals a complex phylogenetic relationship within the species included in the genus Actinotignum.</title>
        <authorList>
            <person name="Jensen C.S."/>
            <person name="Dargis R."/>
            <person name="Kemp M."/>
            <person name="Christensen J.J."/>
        </authorList>
    </citation>
    <scope>NUCLEOTIDE SEQUENCE [LARGE SCALE GENOMIC DNA]</scope>
    <source>
        <strain evidence="3 4">SLA_B974</strain>
    </source>
</reference>
<gene>
    <name evidence="3" type="ORF">R6G86_07145</name>
</gene>
<sequence length="110" mass="11742">MKKIMGAVVSVATLISLGSYAAVAGNHRSEIPGSVAYSRGSVVYSQDTRCDNQGTRANYSIPGNRRGGVSNHSGCNSTASRNAGRTITAVQACISRGYRPMLCSEWNNRW</sequence>
<evidence type="ECO:0000313" key="4">
    <source>
        <dbReference type="Proteomes" id="UP001275049"/>
    </source>
</evidence>
<protein>
    <recommendedName>
        <fullName evidence="5">Lactococcin 972 family bacteriocin</fullName>
    </recommendedName>
</protein>
<feature type="region of interest" description="Disordered" evidence="1">
    <location>
        <begin position="54"/>
        <end position="74"/>
    </location>
</feature>
<evidence type="ECO:0000256" key="2">
    <source>
        <dbReference type="SAM" id="SignalP"/>
    </source>
</evidence>
<keyword evidence="4" id="KW-1185">Reference proteome</keyword>
<accession>A0ABU5G9Z0</accession>
<dbReference type="EMBL" id="JAWNGA010000013">
    <property type="protein sequence ID" value="MDY5133512.1"/>
    <property type="molecule type" value="Genomic_DNA"/>
</dbReference>
<feature type="chain" id="PRO_5045332653" description="Lactococcin 972 family bacteriocin" evidence="2">
    <location>
        <begin position="22"/>
        <end position="110"/>
    </location>
</feature>
<comment type="caution">
    <text evidence="3">The sequence shown here is derived from an EMBL/GenBank/DDBJ whole genome shotgun (WGS) entry which is preliminary data.</text>
</comment>
<keyword evidence="2" id="KW-0732">Signal</keyword>
<dbReference type="RefSeq" id="WP_320755427.1">
    <property type="nucleotide sequence ID" value="NZ_JAWNGA010000013.1"/>
</dbReference>
<organism evidence="3 4">
    <name type="scientific">Actinotignum urinale</name>
    <dbReference type="NCBI Taxonomy" id="190146"/>
    <lineage>
        <taxon>Bacteria</taxon>
        <taxon>Bacillati</taxon>
        <taxon>Actinomycetota</taxon>
        <taxon>Actinomycetes</taxon>
        <taxon>Actinomycetales</taxon>
        <taxon>Actinomycetaceae</taxon>
        <taxon>Actinotignum</taxon>
    </lineage>
</organism>
<evidence type="ECO:0008006" key="5">
    <source>
        <dbReference type="Google" id="ProtNLM"/>
    </source>
</evidence>
<feature type="signal peptide" evidence="2">
    <location>
        <begin position="1"/>
        <end position="21"/>
    </location>
</feature>